<dbReference type="OrthoDB" id="526647at2759"/>
<dbReference type="AlphaFoldDB" id="A0A835WJG3"/>
<organism evidence="3 4">
    <name type="scientific">Chlamydomonas schloesseri</name>
    <dbReference type="NCBI Taxonomy" id="2026947"/>
    <lineage>
        <taxon>Eukaryota</taxon>
        <taxon>Viridiplantae</taxon>
        <taxon>Chlorophyta</taxon>
        <taxon>core chlorophytes</taxon>
        <taxon>Chlorophyceae</taxon>
        <taxon>CS clade</taxon>
        <taxon>Chlamydomonadales</taxon>
        <taxon>Chlamydomonadaceae</taxon>
        <taxon>Chlamydomonas</taxon>
    </lineage>
</organism>
<keyword evidence="4" id="KW-1185">Reference proteome</keyword>
<evidence type="ECO:0000313" key="4">
    <source>
        <dbReference type="Proteomes" id="UP000613740"/>
    </source>
</evidence>
<reference evidence="3" key="1">
    <citation type="journal article" date="2020" name="bioRxiv">
        <title>Comparative genomics of Chlamydomonas.</title>
        <authorList>
            <person name="Craig R.J."/>
            <person name="Hasan A.R."/>
            <person name="Ness R.W."/>
            <person name="Keightley P.D."/>
        </authorList>
    </citation>
    <scope>NUCLEOTIDE SEQUENCE</scope>
    <source>
        <strain evidence="3">CCAP 11/173</strain>
    </source>
</reference>
<accession>A0A835WJG3</accession>
<feature type="region of interest" description="Disordered" evidence="2">
    <location>
        <begin position="198"/>
        <end position="230"/>
    </location>
</feature>
<dbReference type="Proteomes" id="UP000613740">
    <property type="component" value="Unassembled WGS sequence"/>
</dbReference>
<comment type="similarity">
    <text evidence="1">Belongs to the peptidase M43B family.</text>
</comment>
<proteinExistence type="inferred from homology"/>
<dbReference type="PANTHER" id="PTHR47466">
    <property type="match status" value="1"/>
</dbReference>
<evidence type="ECO:0000256" key="2">
    <source>
        <dbReference type="SAM" id="MobiDB-lite"/>
    </source>
</evidence>
<dbReference type="EMBL" id="JAEHOD010000019">
    <property type="protein sequence ID" value="KAG2448005.1"/>
    <property type="molecule type" value="Genomic_DNA"/>
</dbReference>
<comment type="caution">
    <text evidence="3">The sequence shown here is derived from an EMBL/GenBank/DDBJ whole genome shotgun (WGS) entry which is preliminary data.</text>
</comment>
<evidence type="ECO:0000313" key="3">
    <source>
        <dbReference type="EMBL" id="KAG2448005.1"/>
    </source>
</evidence>
<evidence type="ECO:0000256" key="1">
    <source>
        <dbReference type="ARBA" id="ARBA00008721"/>
    </source>
</evidence>
<gene>
    <name evidence="3" type="ORF">HYH02_007033</name>
</gene>
<sequence>MATKEVKWSGPTGKSAIAGVCVLAVGFGVGFGVGWGAWGADNSSSGSSCSSSITVTPDASHGTGIDIIRPYEPLSASVIRGGNPPGGGSPEVMLRRKMAMEAVMVPAFQVITHAVGALSGANITVEPRVMQSYVMRAYADNQDLLSRLYYAAQRLQVSPKFLASVSDIASALIDIFNYIRKGAASGFATAAAAAATSGHHHHHRSLQQATTTTSTTTSSSTGSRSSSNQPLPEQLLAAFVRAGLQAPELQGALGGLSAVYGNDLDELVQLVVDLYVAIRDLATKMPGLSAAMKAFHPEPPVRNNTRTPQTVGGLRNTSLKVTVTVRSPKVEFVVEDGTAAAAGRRLLQSATDPPLPAGFTPKGPADRPSLLIPVAFHVMLYDNGDGTWGPPDYQNAASMADRMVQVANYRLAPAKIQLFVREVRNDPAAWPYLRHSSHEAYNDCVADGNFYYVLCGEGVLINSNAVDFPRTLNVYVVGDNPTLWHRNDPSLT</sequence>
<dbReference type="PANTHER" id="PTHR47466:SF1">
    <property type="entry name" value="METALLOPROTEASE MEP1 (AFU_ORTHOLOGUE AFUA_1G07730)-RELATED"/>
    <property type="match status" value="1"/>
</dbReference>
<feature type="compositionally biased region" description="Low complexity" evidence="2">
    <location>
        <begin position="210"/>
        <end position="227"/>
    </location>
</feature>
<name>A0A835WJG3_9CHLO</name>
<protein>
    <submittedName>
        <fullName evidence="3">Uncharacterized protein</fullName>
    </submittedName>
</protein>